<dbReference type="RefSeq" id="WP_271205543.1">
    <property type="nucleotide sequence ID" value="NZ_BSFK01000016.1"/>
</dbReference>
<comment type="caution">
    <text evidence="6">The sequence shown here is derived from an EMBL/GenBank/DDBJ whole genome shotgun (WGS) entry which is preliminary data.</text>
</comment>
<dbReference type="EMBL" id="BSFK01000016">
    <property type="protein sequence ID" value="GLK77706.1"/>
    <property type="molecule type" value="Genomic_DNA"/>
</dbReference>
<dbReference type="GO" id="GO:0042597">
    <property type="term" value="C:periplasmic space"/>
    <property type="evidence" value="ECO:0007669"/>
    <property type="project" value="UniProtKB-SubCell"/>
</dbReference>
<name>A0A9W6JJT9_9HYPH</name>
<proteinExistence type="inferred from homology"/>
<evidence type="ECO:0000256" key="1">
    <source>
        <dbReference type="ARBA" id="ARBA00004418"/>
    </source>
</evidence>
<feature type="signal peptide" evidence="4">
    <location>
        <begin position="1"/>
        <end position="25"/>
    </location>
</feature>
<keyword evidence="7" id="KW-1185">Reference proteome</keyword>
<protein>
    <recommendedName>
        <fullName evidence="5">Solute-binding protein family 3/N-terminal domain-containing protein</fullName>
    </recommendedName>
</protein>
<dbReference type="PANTHER" id="PTHR30024">
    <property type="entry name" value="ALIPHATIC SULFONATES-BINDING PROTEIN-RELATED"/>
    <property type="match status" value="1"/>
</dbReference>
<organism evidence="6 7">
    <name type="scientific">Methylopila jiangsuensis</name>
    <dbReference type="NCBI Taxonomy" id="586230"/>
    <lineage>
        <taxon>Bacteria</taxon>
        <taxon>Pseudomonadati</taxon>
        <taxon>Pseudomonadota</taxon>
        <taxon>Alphaproteobacteria</taxon>
        <taxon>Hyphomicrobiales</taxon>
        <taxon>Methylopilaceae</taxon>
        <taxon>Methylopila</taxon>
    </lineage>
</organism>
<dbReference type="InterPro" id="IPR001638">
    <property type="entry name" value="Solute-binding_3/MltF_N"/>
</dbReference>
<reference evidence="6" key="1">
    <citation type="journal article" date="2014" name="Int. J. Syst. Evol. Microbiol.">
        <title>Complete genome sequence of Corynebacterium casei LMG S-19264T (=DSM 44701T), isolated from a smear-ripened cheese.</title>
        <authorList>
            <consortium name="US DOE Joint Genome Institute (JGI-PGF)"/>
            <person name="Walter F."/>
            <person name="Albersmeier A."/>
            <person name="Kalinowski J."/>
            <person name="Ruckert C."/>
        </authorList>
    </citation>
    <scope>NUCLEOTIDE SEQUENCE</scope>
    <source>
        <strain evidence="6">VKM B-2555</strain>
    </source>
</reference>
<gene>
    <name evidence="6" type="ORF">GCM10008171_29600</name>
</gene>
<feature type="chain" id="PRO_5040761744" description="Solute-binding protein family 3/N-terminal domain-containing protein" evidence="4">
    <location>
        <begin position="26"/>
        <end position="336"/>
    </location>
</feature>
<sequence length="336" mass="36319">MPFHRAKAALAAVALLFAATGDASAKLRIAWQTGDVQVILQYAEGAGLFKEAGLDYSLHAFPAGPAILSPLAGKEVDIAWLGEFPVVTGFANKIPFSLFLVDQSFTESVRLVANPKSGVKEIKDLKGKRIGVTFGSTGHNHILIALKSAGLAASEVTLVNLAPAQIPPAYAAGQIDAAFTWEPNIAKLEEAGGARIATTASIGAFAYGLWVGRNETLKNDAEDIQKFLAVWDRAVAKLRSDPDEVLKYEARRLDKSPDEIKALVERQKVERPSFEQQLSPAWLGAPGDKASAKFVEQAREIGTFLVSLERIKEQPADWTAIIDQQPLIDYLKSKKS</sequence>
<comment type="subcellular location">
    <subcellularLocation>
        <location evidence="1">Periplasm</location>
    </subcellularLocation>
</comment>
<dbReference type="Proteomes" id="UP001143364">
    <property type="component" value="Unassembled WGS sequence"/>
</dbReference>
<dbReference type="AlphaFoldDB" id="A0A9W6JJT9"/>
<evidence type="ECO:0000259" key="5">
    <source>
        <dbReference type="SMART" id="SM00062"/>
    </source>
</evidence>
<dbReference type="CDD" id="cd01008">
    <property type="entry name" value="PBP2_NrtA_SsuA_CpmA_like"/>
    <property type="match status" value="1"/>
</dbReference>
<keyword evidence="3 4" id="KW-0732">Signal</keyword>
<dbReference type="PANTHER" id="PTHR30024:SF47">
    <property type="entry name" value="TAURINE-BINDING PERIPLASMIC PROTEIN"/>
    <property type="match status" value="1"/>
</dbReference>
<evidence type="ECO:0000256" key="3">
    <source>
        <dbReference type="ARBA" id="ARBA00022729"/>
    </source>
</evidence>
<evidence type="ECO:0000256" key="2">
    <source>
        <dbReference type="ARBA" id="ARBA00010742"/>
    </source>
</evidence>
<comment type="similarity">
    <text evidence="2">Belongs to the bacterial solute-binding protein SsuA/TauA family.</text>
</comment>
<evidence type="ECO:0000313" key="7">
    <source>
        <dbReference type="Proteomes" id="UP001143364"/>
    </source>
</evidence>
<reference evidence="6" key="2">
    <citation type="submission" date="2023-01" db="EMBL/GenBank/DDBJ databases">
        <authorList>
            <person name="Sun Q."/>
            <person name="Evtushenko L."/>
        </authorList>
    </citation>
    <scope>NUCLEOTIDE SEQUENCE</scope>
    <source>
        <strain evidence="6">VKM B-2555</strain>
    </source>
</reference>
<evidence type="ECO:0000256" key="4">
    <source>
        <dbReference type="SAM" id="SignalP"/>
    </source>
</evidence>
<dbReference type="GO" id="GO:0042918">
    <property type="term" value="P:alkanesulfonate transmembrane transport"/>
    <property type="evidence" value="ECO:0007669"/>
    <property type="project" value="TreeGrafter"/>
</dbReference>
<dbReference type="Gene3D" id="3.40.190.10">
    <property type="entry name" value="Periplasmic binding protein-like II"/>
    <property type="match status" value="2"/>
</dbReference>
<dbReference type="SMART" id="SM00062">
    <property type="entry name" value="PBPb"/>
    <property type="match status" value="1"/>
</dbReference>
<dbReference type="SUPFAM" id="SSF53850">
    <property type="entry name" value="Periplasmic binding protein-like II"/>
    <property type="match status" value="1"/>
</dbReference>
<evidence type="ECO:0000313" key="6">
    <source>
        <dbReference type="EMBL" id="GLK77706.1"/>
    </source>
</evidence>
<dbReference type="InterPro" id="IPR015168">
    <property type="entry name" value="SsuA/THI5"/>
</dbReference>
<accession>A0A9W6JJT9</accession>
<feature type="domain" description="Solute-binding protein family 3/N-terminal" evidence="5">
    <location>
        <begin position="26"/>
        <end position="249"/>
    </location>
</feature>
<dbReference type="Pfam" id="PF09084">
    <property type="entry name" value="NMT1"/>
    <property type="match status" value="1"/>
</dbReference>